<dbReference type="AlphaFoldDB" id="A0A5C6QE46"/>
<evidence type="ECO:0000259" key="4">
    <source>
        <dbReference type="Pfam" id="PF16548"/>
    </source>
</evidence>
<dbReference type="Proteomes" id="UP000321525">
    <property type="component" value="Unassembled WGS sequence"/>
</dbReference>
<dbReference type="EMBL" id="VOLQ01000016">
    <property type="protein sequence ID" value="TWX66953.1"/>
    <property type="molecule type" value="Genomic_DNA"/>
</dbReference>
<keyword evidence="7" id="KW-1185">Reference proteome</keyword>
<evidence type="ECO:0000259" key="2">
    <source>
        <dbReference type="Pfam" id="PF16538"/>
    </source>
</evidence>
<reference evidence="6 8" key="1">
    <citation type="submission" date="2019-07" db="EMBL/GenBank/DDBJ databases">
        <title>Genomes of sea-ice associated Colwellia species.</title>
        <authorList>
            <person name="Bowman J.P."/>
        </authorList>
    </citation>
    <scope>NUCLEOTIDE SEQUENCE [LARGE SCALE GENOMIC DNA]</scope>
    <source>
        <strain evidence="5 7">ACAM 607</strain>
        <strain evidence="6 8">IC036</strain>
    </source>
</reference>
<dbReference type="RefSeq" id="WP_146800010.1">
    <property type="nucleotide sequence ID" value="NZ_VOLP01000018.1"/>
</dbReference>
<dbReference type="InterPro" id="IPR032388">
    <property type="entry name" value="FlgT_C"/>
</dbReference>
<dbReference type="EMBL" id="VOLR01000019">
    <property type="protein sequence ID" value="TWX57450.1"/>
    <property type="molecule type" value="Genomic_DNA"/>
</dbReference>
<organism evidence="6 8">
    <name type="scientific">Colwellia hornerae</name>
    <dbReference type="NCBI Taxonomy" id="89402"/>
    <lineage>
        <taxon>Bacteria</taxon>
        <taxon>Pseudomonadati</taxon>
        <taxon>Pseudomonadota</taxon>
        <taxon>Gammaproteobacteria</taxon>
        <taxon>Alteromonadales</taxon>
        <taxon>Colwelliaceae</taxon>
        <taxon>Colwellia</taxon>
    </lineage>
</organism>
<feature type="domain" description="Flagellar assembly protein T N-terminal" evidence="4">
    <location>
        <begin position="20"/>
        <end position="107"/>
    </location>
</feature>
<dbReference type="Pfam" id="PF16539">
    <property type="entry name" value="FlgT_M"/>
    <property type="match status" value="1"/>
</dbReference>
<dbReference type="Proteomes" id="UP000321917">
    <property type="component" value="Unassembled WGS sequence"/>
</dbReference>
<sequence length="387" mass="43451">MRLFISALLLFFITHSADAQWYEAQGKSVIMQGNAERAKTLAIENALKKALLVAGASVSSVQKTVNGLLTQNEINIRASGTVNSFELVDETYEGNLVTVTIRADIFPQSKQCFSSDYRKSLLITRSNLMHREQASIGKVYALDNKLMAKLAYKINNQGIYLDTRLLLKEKSQFSRLNNSLQVEAIKKLTMSLANISDTQYVMYSEINDISFAQASTNGWQFWQEDVFNRQFSVSLYIYNGSNGESVFTKQYRSSAPWEFGKRQQVDVHSEVFWQSQYGMAIEKVLGDMIIDIDENMMCQPTRGKVVQIAGNSLTINLGKRHGVKVGDEFSLLHLNNIITDTGKTYAGFNVSPYTVKITQVSQQSAQAMTTEGQLLGNIQLNDLAVRY</sequence>
<feature type="signal peptide" evidence="1">
    <location>
        <begin position="1"/>
        <end position="19"/>
    </location>
</feature>
<protein>
    <recommendedName>
        <fullName evidence="9">Flagellar biosynthesis protein FlgT</fullName>
    </recommendedName>
</protein>
<feature type="domain" description="Flagellar assembly protein T middle" evidence="3">
    <location>
        <begin position="111"/>
        <end position="267"/>
    </location>
</feature>
<dbReference type="OrthoDB" id="8778507at2"/>
<dbReference type="InterPro" id="IPR038180">
    <property type="entry name" value="FlgT_N_sf"/>
</dbReference>
<dbReference type="Gene3D" id="3.30.1660.40">
    <property type="entry name" value="FlgT, N-terminal domain"/>
    <property type="match status" value="1"/>
</dbReference>
<evidence type="ECO:0000313" key="5">
    <source>
        <dbReference type="EMBL" id="TWX57450.1"/>
    </source>
</evidence>
<gene>
    <name evidence="5" type="ORF">ESZ26_13535</name>
    <name evidence="6" type="ORF">ESZ27_09685</name>
</gene>
<evidence type="ECO:0008006" key="9">
    <source>
        <dbReference type="Google" id="ProtNLM"/>
    </source>
</evidence>
<dbReference type="Gene3D" id="3.40.50.10610">
    <property type="entry name" value="ABC-type transport auxiliary lipoprotein component"/>
    <property type="match status" value="1"/>
</dbReference>
<feature type="chain" id="PRO_5023106412" description="Flagellar biosynthesis protein FlgT" evidence="1">
    <location>
        <begin position="20"/>
        <end position="387"/>
    </location>
</feature>
<evidence type="ECO:0000313" key="8">
    <source>
        <dbReference type="Proteomes" id="UP000321917"/>
    </source>
</evidence>
<evidence type="ECO:0000259" key="3">
    <source>
        <dbReference type="Pfam" id="PF16539"/>
    </source>
</evidence>
<dbReference type="InterPro" id="IPR038165">
    <property type="entry name" value="FlgT_C_sf"/>
</dbReference>
<dbReference type="Pfam" id="PF16548">
    <property type="entry name" value="FlgT_N"/>
    <property type="match status" value="1"/>
</dbReference>
<dbReference type="Gene3D" id="2.40.10.410">
    <property type="entry name" value="FlgT, C-terminal domain"/>
    <property type="match status" value="1"/>
</dbReference>
<dbReference type="InterPro" id="IPR032370">
    <property type="entry name" value="FlgT_N"/>
</dbReference>
<evidence type="ECO:0000313" key="7">
    <source>
        <dbReference type="Proteomes" id="UP000321525"/>
    </source>
</evidence>
<dbReference type="InterPro" id="IPR032386">
    <property type="entry name" value="FlgT_M"/>
</dbReference>
<feature type="domain" description="Flagellar assembly protein T C-terminal" evidence="2">
    <location>
        <begin position="310"/>
        <end position="386"/>
    </location>
</feature>
<dbReference type="Pfam" id="PF16538">
    <property type="entry name" value="FlgT_C"/>
    <property type="match status" value="1"/>
</dbReference>
<name>A0A5C6QE46_9GAMM</name>
<keyword evidence="1" id="KW-0732">Signal</keyword>
<proteinExistence type="predicted"/>
<accession>A0A5C6QE46</accession>
<evidence type="ECO:0000256" key="1">
    <source>
        <dbReference type="SAM" id="SignalP"/>
    </source>
</evidence>
<comment type="caution">
    <text evidence="6">The sequence shown here is derived from an EMBL/GenBank/DDBJ whole genome shotgun (WGS) entry which is preliminary data.</text>
</comment>
<evidence type="ECO:0000313" key="6">
    <source>
        <dbReference type="EMBL" id="TWX66953.1"/>
    </source>
</evidence>